<proteinExistence type="predicted"/>
<gene>
    <name evidence="1" type="ORF">PbB2_01966</name>
</gene>
<sequence length="83" mass="9022">MARAPRPTRQAVLAILMGRLEQAVAAGRGPEAYAINELIARAETMTWPDQDHQAAMAAEQANIRQARIDALLAMLARGRDSPD</sequence>
<evidence type="ECO:0000313" key="1">
    <source>
        <dbReference type="EMBL" id="GBF58293.1"/>
    </source>
</evidence>
<dbReference type="RefSeq" id="WP_108985141.1">
    <property type="nucleotide sequence ID" value="NZ_BFBR01000005.1"/>
</dbReference>
<comment type="caution">
    <text evidence="1">The sequence shown here is derived from an EMBL/GenBank/DDBJ whole genome shotgun (WGS) entry which is preliminary data.</text>
</comment>
<dbReference type="AlphaFoldDB" id="A0A2P2EB78"/>
<dbReference type="Proteomes" id="UP000245086">
    <property type="component" value="Unassembled WGS sequence"/>
</dbReference>
<organism evidence="1 2">
    <name type="scientific">Candidatus Phycosocius bacilliformis</name>
    <dbReference type="NCBI Taxonomy" id="1445552"/>
    <lineage>
        <taxon>Bacteria</taxon>
        <taxon>Pseudomonadati</taxon>
        <taxon>Pseudomonadota</taxon>
        <taxon>Alphaproteobacteria</taxon>
        <taxon>Caulobacterales</taxon>
        <taxon>Caulobacterales incertae sedis</taxon>
        <taxon>Candidatus Phycosocius</taxon>
    </lineage>
</organism>
<keyword evidence="2" id="KW-1185">Reference proteome</keyword>
<reference evidence="1 2" key="1">
    <citation type="journal article" date="2018" name="Genome Announc.">
        <title>Draft Genome Sequence of "Candidatus Phycosocius bacilliformis," an Alphaproteobacterial Ectosymbiont of the Hydrocarbon-Producing Green Alga Botryococcus braunii.</title>
        <authorList>
            <person name="Tanabe Y."/>
            <person name="Yamaguchi H."/>
            <person name="Watanabe M.M."/>
        </authorList>
    </citation>
    <scope>NUCLEOTIDE SEQUENCE [LARGE SCALE GENOMIC DNA]</scope>
    <source>
        <strain evidence="1 2">BOTRYCO-2</strain>
    </source>
</reference>
<dbReference type="EMBL" id="BFBR01000005">
    <property type="protein sequence ID" value="GBF58293.1"/>
    <property type="molecule type" value="Genomic_DNA"/>
</dbReference>
<evidence type="ECO:0000313" key="2">
    <source>
        <dbReference type="Proteomes" id="UP000245086"/>
    </source>
</evidence>
<accession>A0A2P2EB78</accession>
<protein>
    <submittedName>
        <fullName evidence="1">Uncharacterized protein</fullName>
    </submittedName>
</protein>
<name>A0A2P2EB78_9PROT</name>